<comment type="caution">
    <text evidence="2">The sequence shown here is derived from an EMBL/GenBank/DDBJ whole genome shotgun (WGS) entry which is preliminary data.</text>
</comment>
<protein>
    <submittedName>
        <fullName evidence="2">YtxH domain-containing protein</fullName>
    </submittedName>
</protein>
<evidence type="ECO:0000313" key="3">
    <source>
        <dbReference type="Proteomes" id="UP000612893"/>
    </source>
</evidence>
<sequence length="76" mass="8086">MGLTRTLMVVGAGAALAYFLDPVSGRERREQLRQAWSERSKGGLTRAWPDPAPPPAAEPGPTVVVPETSKGRSSGR</sequence>
<dbReference type="RefSeq" id="WP_338200087.1">
    <property type="nucleotide sequence ID" value="NZ_JAEKNR010000072.1"/>
</dbReference>
<name>A0A934K3B0_9BACT</name>
<organism evidence="2 3">
    <name type="scientific">Candidatus Nephthysia bennettiae</name>
    <dbReference type="NCBI Taxonomy" id="3127016"/>
    <lineage>
        <taxon>Bacteria</taxon>
        <taxon>Bacillati</taxon>
        <taxon>Candidatus Dormiibacterota</taxon>
        <taxon>Candidatus Dormibacteria</taxon>
        <taxon>Candidatus Dormibacterales</taxon>
        <taxon>Candidatus Dormibacteraceae</taxon>
        <taxon>Candidatus Nephthysia</taxon>
    </lineage>
</organism>
<accession>A0A934K3B0</accession>
<feature type="region of interest" description="Disordered" evidence="1">
    <location>
        <begin position="30"/>
        <end position="76"/>
    </location>
</feature>
<dbReference type="Proteomes" id="UP000612893">
    <property type="component" value="Unassembled WGS sequence"/>
</dbReference>
<reference evidence="2" key="1">
    <citation type="submission" date="2020-10" db="EMBL/GenBank/DDBJ databases">
        <title>Ca. Dormibacterota MAGs.</title>
        <authorList>
            <person name="Montgomery K."/>
        </authorList>
    </citation>
    <scope>NUCLEOTIDE SEQUENCE [LARGE SCALE GENOMIC DNA]</scope>
    <source>
        <strain evidence="2">SC8812_S17_10</strain>
    </source>
</reference>
<evidence type="ECO:0000313" key="2">
    <source>
        <dbReference type="EMBL" id="MBJ7597670.1"/>
    </source>
</evidence>
<evidence type="ECO:0000256" key="1">
    <source>
        <dbReference type="SAM" id="MobiDB-lite"/>
    </source>
</evidence>
<gene>
    <name evidence="2" type="ORF">JF922_06250</name>
</gene>
<dbReference type="AlphaFoldDB" id="A0A934K3B0"/>
<proteinExistence type="predicted"/>
<keyword evidence="3" id="KW-1185">Reference proteome</keyword>
<feature type="compositionally biased region" description="Basic and acidic residues" evidence="1">
    <location>
        <begin position="30"/>
        <end position="41"/>
    </location>
</feature>
<dbReference type="EMBL" id="JAEKNR010000072">
    <property type="protein sequence ID" value="MBJ7597670.1"/>
    <property type="molecule type" value="Genomic_DNA"/>
</dbReference>